<name>E4U1X8_SULKY</name>
<feature type="active site" evidence="5">
    <location>
        <position position="170"/>
    </location>
</feature>
<dbReference type="Pfam" id="PF01263">
    <property type="entry name" value="Aldose_epim"/>
    <property type="match status" value="1"/>
</dbReference>
<dbReference type="InterPro" id="IPR008183">
    <property type="entry name" value="Aldose_1/G6P_1-epimerase"/>
</dbReference>
<dbReference type="EC" id="5.1.3.15" evidence="4"/>
<dbReference type="Gene3D" id="2.70.98.10">
    <property type="match status" value="1"/>
</dbReference>
<evidence type="ECO:0000313" key="7">
    <source>
        <dbReference type="Proteomes" id="UP000008721"/>
    </source>
</evidence>
<dbReference type="CDD" id="cd09020">
    <property type="entry name" value="D-hex-6-P-epi_like"/>
    <property type="match status" value="1"/>
</dbReference>
<dbReference type="InterPro" id="IPR011013">
    <property type="entry name" value="Gal_mutarotase_sf_dom"/>
</dbReference>
<dbReference type="PIRSF" id="PIRSF016020">
    <property type="entry name" value="PHexose_mutarotase"/>
    <property type="match status" value="1"/>
</dbReference>
<protein>
    <recommendedName>
        <fullName evidence="4">Putative glucose-6-phosphate 1-epimerase</fullName>
        <ecNumber evidence="4">5.1.3.15</ecNumber>
    </recommendedName>
</protein>
<evidence type="ECO:0000256" key="2">
    <source>
        <dbReference type="ARBA" id="ARBA00005866"/>
    </source>
</evidence>
<dbReference type="OrthoDB" id="9795355at2"/>
<evidence type="ECO:0000256" key="5">
    <source>
        <dbReference type="PIRSR" id="PIRSR016020-1"/>
    </source>
</evidence>
<dbReference type="SUPFAM" id="SSF74650">
    <property type="entry name" value="Galactose mutarotase-like"/>
    <property type="match status" value="1"/>
</dbReference>
<dbReference type="RefSeq" id="WP_013459693.1">
    <property type="nucleotide sequence ID" value="NC_014762.1"/>
</dbReference>
<dbReference type="PANTHER" id="PTHR11122">
    <property type="entry name" value="APOSPORY-ASSOCIATED PROTEIN C-RELATED"/>
    <property type="match status" value="1"/>
</dbReference>
<comment type="similarity">
    <text evidence="2 4">Belongs to the glucose-6-phosphate 1-epimerase family.</text>
</comment>
<dbReference type="AlphaFoldDB" id="E4U1X8"/>
<keyword evidence="7" id="KW-1185">Reference proteome</keyword>
<proteinExistence type="inferred from homology"/>
<sequence length="299" mass="33215">MDIETLNSLYSHAGYVTFKEGPGGFPVALITTPHATAAITPYGAQLLSYTFASDSNDLLFLSEKAIFKEGTPIRGGVPICWPWFGPDPQGQGRSDHGLARTRMWSVVSSDLLSDQECSITFELTDTPETYTLWPYRFRLILTLSVGRVLTMELTTHNLGDTPMELTQALHTYFSVGDITHTSVTGLEGFTYSDKTDGGAEKKEDIAIRINAETDRIYPFDSGDILINDDTLKRTIRIKCEGSKTAVVWNPWSRVCEQKADLSLEDYKKTLCIETANAGDEIIRIAPQQSHTIKAIYSLE</sequence>
<dbReference type="Proteomes" id="UP000008721">
    <property type="component" value="Chromosome"/>
</dbReference>
<dbReference type="eggNOG" id="COG0676">
    <property type="taxonomic scope" value="Bacteria"/>
</dbReference>
<evidence type="ECO:0000256" key="4">
    <source>
        <dbReference type="PIRNR" id="PIRNR016020"/>
    </source>
</evidence>
<dbReference type="HOGENOM" id="CLU_048345_4_0_7"/>
<reference evidence="6 7" key="1">
    <citation type="journal article" date="2012" name="Stand. Genomic Sci.">
        <title>Complete genome sequence of the sulfur compounds oxidizing chemolithoautotroph Sulfuricurvum kujiense type strain (YK-1(T)).</title>
        <authorList>
            <person name="Han C."/>
            <person name="Kotsyurbenko O."/>
            <person name="Chertkov O."/>
            <person name="Held B."/>
            <person name="Lapidus A."/>
            <person name="Nolan M."/>
            <person name="Lucas S."/>
            <person name="Hammon N."/>
            <person name="Deshpande S."/>
            <person name="Cheng J.F."/>
            <person name="Tapia R."/>
            <person name="Goodwin L.A."/>
            <person name="Pitluck S."/>
            <person name="Liolios K."/>
            <person name="Pagani I."/>
            <person name="Ivanova N."/>
            <person name="Mavromatis K."/>
            <person name="Mikhailova N."/>
            <person name="Pati A."/>
            <person name="Chen A."/>
            <person name="Palaniappan K."/>
            <person name="Land M."/>
            <person name="Hauser L."/>
            <person name="Chang Y.J."/>
            <person name="Jeffries C.D."/>
            <person name="Brambilla E.M."/>
            <person name="Rohde M."/>
            <person name="Spring S."/>
            <person name="Sikorski J."/>
            <person name="Goker M."/>
            <person name="Woyke T."/>
            <person name="Bristow J."/>
            <person name="Eisen J.A."/>
            <person name="Markowitz V."/>
            <person name="Hugenholtz P."/>
            <person name="Kyrpides N.C."/>
            <person name="Klenk H.P."/>
            <person name="Detter J.C."/>
        </authorList>
    </citation>
    <scope>NUCLEOTIDE SEQUENCE [LARGE SCALE GENOMIC DNA]</scope>
    <source>
        <strain evidence="7">ATCC BAA-921 / DSM 16994 / JCM 11577 / YK-1</strain>
    </source>
</reference>
<dbReference type="STRING" id="709032.Sulku_0830"/>
<dbReference type="InterPro" id="IPR025532">
    <property type="entry name" value="G6P_1-epimerase"/>
</dbReference>
<dbReference type="InterPro" id="IPR014718">
    <property type="entry name" value="GH-type_carb-bd"/>
</dbReference>
<accession>E4U1X8</accession>
<dbReference type="GO" id="GO:0047938">
    <property type="term" value="F:glucose-6-phosphate 1-epimerase activity"/>
    <property type="evidence" value="ECO:0007669"/>
    <property type="project" value="UniProtKB-UniRule"/>
</dbReference>
<keyword evidence="3 4" id="KW-0413">Isomerase</keyword>
<dbReference type="PANTHER" id="PTHR11122:SF13">
    <property type="entry name" value="GLUCOSE-6-PHOSPHATE 1-EPIMERASE"/>
    <property type="match status" value="1"/>
</dbReference>
<feature type="active site" evidence="5">
    <location>
        <position position="273"/>
    </location>
</feature>
<dbReference type="GO" id="GO:0005975">
    <property type="term" value="P:carbohydrate metabolic process"/>
    <property type="evidence" value="ECO:0007669"/>
    <property type="project" value="InterPro"/>
</dbReference>
<evidence type="ECO:0000256" key="3">
    <source>
        <dbReference type="ARBA" id="ARBA00023235"/>
    </source>
</evidence>
<dbReference type="GO" id="GO:0030246">
    <property type="term" value="F:carbohydrate binding"/>
    <property type="evidence" value="ECO:0007669"/>
    <property type="project" value="UniProtKB-UniRule"/>
</dbReference>
<comment type="catalytic activity">
    <reaction evidence="1">
        <text>alpha-D-glucose 6-phosphate = beta-D-glucose 6-phosphate</text>
        <dbReference type="Rhea" id="RHEA:16249"/>
        <dbReference type="ChEBI" id="CHEBI:58225"/>
        <dbReference type="ChEBI" id="CHEBI:58247"/>
        <dbReference type="EC" id="5.1.3.15"/>
    </reaction>
</comment>
<dbReference type="EMBL" id="CP002355">
    <property type="protein sequence ID" value="ADR33496.1"/>
    <property type="molecule type" value="Genomic_DNA"/>
</dbReference>
<evidence type="ECO:0000256" key="1">
    <source>
        <dbReference type="ARBA" id="ARBA00001096"/>
    </source>
</evidence>
<evidence type="ECO:0000313" key="6">
    <source>
        <dbReference type="EMBL" id="ADR33496.1"/>
    </source>
</evidence>
<organism evidence="6 7">
    <name type="scientific">Sulfuricurvum kujiense (strain ATCC BAA-921 / DSM 16994 / JCM 11577 / YK-1)</name>
    <dbReference type="NCBI Taxonomy" id="709032"/>
    <lineage>
        <taxon>Bacteria</taxon>
        <taxon>Pseudomonadati</taxon>
        <taxon>Campylobacterota</taxon>
        <taxon>Epsilonproteobacteria</taxon>
        <taxon>Campylobacterales</taxon>
        <taxon>Sulfurimonadaceae</taxon>
        <taxon>Sulfuricurvum</taxon>
    </lineage>
</organism>
<gene>
    <name evidence="6" type="ordered locus">Sulku_0830</name>
</gene>
<dbReference type="KEGG" id="sku:Sulku_0830"/>